<dbReference type="AlphaFoldDB" id="A0A931B8I9"/>
<evidence type="ECO:0000313" key="6">
    <source>
        <dbReference type="Proteomes" id="UP000657385"/>
    </source>
</evidence>
<evidence type="ECO:0000256" key="1">
    <source>
        <dbReference type="ARBA" id="ARBA00022801"/>
    </source>
</evidence>
<dbReference type="InterPro" id="IPR002508">
    <property type="entry name" value="MurNAc-LAA_cat"/>
</dbReference>
<dbReference type="CDD" id="cd02696">
    <property type="entry name" value="MurNAc-LAA"/>
    <property type="match status" value="1"/>
</dbReference>
<evidence type="ECO:0000259" key="4">
    <source>
        <dbReference type="SMART" id="SM00646"/>
    </source>
</evidence>
<name>A0A931B8I9_9ACTN</name>
<comment type="caution">
    <text evidence="5">The sequence shown here is derived from an EMBL/GenBank/DDBJ whole genome shotgun (WGS) entry which is preliminary data.</text>
</comment>
<accession>A0A931B8I9</accession>
<dbReference type="InterPro" id="IPR050695">
    <property type="entry name" value="N-acetylmuramoyl_amidase_3"/>
</dbReference>
<proteinExistence type="predicted"/>
<dbReference type="EMBL" id="JADPRT010000020">
    <property type="protein sequence ID" value="MBF9073079.1"/>
    <property type="molecule type" value="Genomic_DNA"/>
</dbReference>
<protein>
    <submittedName>
        <fullName evidence="5">N-acetylmuramoyl-L-alanine amidase</fullName>
    </submittedName>
</protein>
<dbReference type="SMART" id="SM00646">
    <property type="entry name" value="Ami_3"/>
    <property type="match status" value="1"/>
</dbReference>
<evidence type="ECO:0000256" key="3">
    <source>
        <dbReference type="SAM" id="Phobius"/>
    </source>
</evidence>
<keyword evidence="1" id="KW-0378">Hydrolase</keyword>
<sequence length="333" mass="33697">MNSDHQHDDDRAPLRQRSKATTLVLVLSALVPLCFAGWLGWQAFAGERGTATASGARPSAGTKSGTPSGDGATKGGASAPASAAGTGAAGSGTSGSGAAGTAAKPLAGKVIVIDPGHNPNNVNHPSEINSLVFVGNGSKACDTTGASTDAGYPEADFTLDVSRRVRTLLEAEGAKVIFTQDGDTPWGPCVTQRAAVGNQAHANAAISIHADGAGPTDYGFHVIMPALVDQGSVDNQAIVAPSHTLGMDVRSAFASATGEHYATYINGGQGYDIRSDLGGLNLSTVPKVFIECANMRDADDAAKVTSATWRQLAAQGIAEGLSDFVLHEGNTSG</sequence>
<feature type="transmembrane region" description="Helical" evidence="3">
    <location>
        <begin position="20"/>
        <end position="41"/>
    </location>
</feature>
<dbReference type="PANTHER" id="PTHR30404:SF0">
    <property type="entry name" value="N-ACETYLMURAMOYL-L-ALANINE AMIDASE AMIC"/>
    <property type="match status" value="1"/>
</dbReference>
<feature type="compositionally biased region" description="Gly residues" evidence="2">
    <location>
        <begin position="87"/>
        <end position="98"/>
    </location>
</feature>
<dbReference type="GO" id="GO:0008745">
    <property type="term" value="F:N-acetylmuramoyl-L-alanine amidase activity"/>
    <property type="evidence" value="ECO:0007669"/>
    <property type="project" value="InterPro"/>
</dbReference>
<evidence type="ECO:0000313" key="5">
    <source>
        <dbReference type="EMBL" id="MBF9073079.1"/>
    </source>
</evidence>
<keyword evidence="3" id="KW-1133">Transmembrane helix</keyword>
<keyword evidence="6" id="KW-1185">Reference proteome</keyword>
<feature type="region of interest" description="Disordered" evidence="2">
    <location>
        <begin position="51"/>
        <end position="100"/>
    </location>
</feature>
<dbReference type="PANTHER" id="PTHR30404">
    <property type="entry name" value="N-ACETYLMURAMOYL-L-ALANINE AMIDASE"/>
    <property type="match status" value="1"/>
</dbReference>
<feature type="compositionally biased region" description="Low complexity" evidence="2">
    <location>
        <begin position="75"/>
        <end position="86"/>
    </location>
</feature>
<keyword evidence="3" id="KW-0472">Membrane</keyword>
<evidence type="ECO:0000256" key="2">
    <source>
        <dbReference type="SAM" id="MobiDB-lite"/>
    </source>
</evidence>
<gene>
    <name evidence="5" type="ORF">I2501_34200</name>
</gene>
<dbReference type="Pfam" id="PF01520">
    <property type="entry name" value="Amidase_3"/>
    <property type="match status" value="1"/>
</dbReference>
<dbReference type="RefSeq" id="WP_196198065.1">
    <property type="nucleotide sequence ID" value="NZ_JADPRT010000020.1"/>
</dbReference>
<dbReference type="GO" id="GO:0030288">
    <property type="term" value="C:outer membrane-bounded periplasmic space"/>
    <property type="evidence" value="ECO:0007669"/>
    <property type="project" value="TreeGrafter"/>
</dbReference>
<dbReference type="GO" id="GO:0009253">
    <property type="term" value="P:peptidoglycan catabolic process"/>
    <property type="evidence" value="ECO:0007669"/>
    <property type="project" value="InterPro"/>
</dbReference>
<dbReference type="SUPFAM" id="SSF53187">
    <property type="entry name" value="Zn-dependent exopeptidases"/>
    <property type="match status" value="1"/>
</dbReference>
<dbReference type="Gene3D" id="3.40.630.40">
    <property type="entry name" value="Zn-dependent exopeptidases"/>
    <property type="match status" value="1"/>
</dbReference>
<feature type="domain" description="MurNAc-LAA" evidence="4">
    <location>
        <begin position="194"/>
        <end position="322"/>
    </location>
</feature>
<organism evidence="5 6">
    <name type="scientific">Streptacidiphilus fuscans</name>
    <dbReference type="NCBI Taxonomy" id="2789292"/>
    <lineage>
        <taxon>Bacteria</taxon>
        <taxon>Bacillati</taxon>
        <taxon>Actinomycetota</taxon>
        <taxon>Actinomycetes</taxon>
        <taxon>Kitasatosporales</taxon>
        <taxon>Streptomycetaceae</taxon>
        <taxon>Streptacidiphilus</taxon>
    </lineage>
</organism>
<reference evidence="5" key="1">
    <citation type="submission" date="2020-11" db="EMBL/GenBank/DDBJ databases">
        <title>Isolation and identification of active actinomycetes.</title>
        <authorList>
            <person name="Yu B."/>
        </authorList>
    </citation>
    <scope>NUCLEOTIDE SEQUENCE</scope>
    <source>
        <strain evidence="5">NEAU-YB345</strain>
    </source>
</reference>
<dbReference type="Proteomes" id="UP000657385">
    <property type="component" value="Unassembled WGS sequence"/>
</dbReference>
<keyword evidence="3" id="KW-0812">Transmembrane</keyword>